<gene>
    <name evidence="1" type="ORF">TPR58_14385</name>
</gene>
<protein>
    <recommendedName>
        <fullName evidence="3">Peptidase M48 domain-containing protein</fullName>
    </recommendedName>
</protein>
<name>A0ABV0B9V9_9SPHN</name>
<dbReference type="EMBL" id="JBDIZK010000008">
    <property type="protein sequence ID" value="MEN3748359.1"/>
    <property type="molecule type" value="Genomic_DNA"/>
</dbReference>
<comment type="caution">
    <text evidence="1">The sequence shown here is derived from an EMBL/GenBank/DDBJ whole genome shotgun (WGS) entry which is preliminary data.</text>
</comment>
<sequence>MSDPEQTTEAVPAPQTGAILARAVAADFESFFLPDEPMTVRIDVESARNPGIKGSGDDARIVITTDMAAQEIEDADTLFFHLLILGHELAHLVHRHLHAVEMTQEGDRALEYWADFYGAKVMMVLTGYGSRCAEIADPLLGELSFEDRIAAIGRAVARMVEGGFYNEHPRYPKPLLRVSLVFNGVLSFLRLRGHKLSAGLLVTIFEAFYRTDAVHELVVLHPEHADPDAAPVRQAREWHRAMQGDAIAITRGFKLNLMHYLHTTFDQTEEEREASRQERLAEFQAAGFLLETNPENLRGG</sequence>
<evidence type="ECO:0000313" key="2">
    <source>
        <dbReference type="Proteomes" id="UP001427805"/>
    </source>
</evidence>
<reference evidence="1 2" key="1">
    <citation type="submission" date="2024-05" db="EMBL/GenBank/DDBJ databases">
        <title>Sphingomonas sp. HF-S3 16S ribosomal RNA gene Genome sequencing and assembly.</title>
        <authorList>
            <person name="Lee H."/>
        </authorList>
    </citation>
    <scope>NUCLEOTIDE SEQUENCE [LARGE SCALE GENOMIC DNA]</scope>
    <source>
        <strain evidence="1 2">HF-S3</strain>
    </source>
</reference>
<dbReference type="Proteomes" id="UP001427805">
    <property type="component" value="Unassembled WGS sequence"/>
</dbReference>
<accession>A0ABV0B9V9</accession>
<keyword evidence="2" id="KW-1185">Reference proteome</keyword>
<evidence type="ECO:0008006" key="3">
    <source>
        <dbReference type="Google" id="ProtNLM"/>
    </source>
</evidence>
<proteinExistence type="predicted"/>
<dbReference type="RefSeq" id="WP_346247381.1">
    <property type="nucleotide sequence ID" value="NZ_JBDIZK010000008.1"/>
</dbReference>
<organism evidence="1 2">
    <name type="scientific">Sphingomonas rustica</name>
    <dbReference type="NCBI Taxonomy" id="3103142"/>
    <lineage>
        <taxon>Bacteria</taxon>
        <taxon>Pseudomonadati</taxon>
        <taxon>Pseudomonadota</taxon>
        <taxon>Alphaproteobacteria</taxon>
        <taxon>Sphingomonadales</taxon>
        <taxon>Sphingomonadaceae</taxon>
        <taxon>Sphingomonas</taxon>
    </lineage>
</organism>
<evidence type="ECO:0000313" key="1">
    <source>
        <dbReference type="EMBL" id="MEN3748359.1"/>
    </source>
</evidence>